<comment type="similarity">
    <text evidence="2 10">Belongs to the mitochondrial carrier (TC 2.A.29) family.</text>
</comment>
<dbReference type="PANTHER" id="PTHR45624">
    <property type="entry name" value="MITOCHONDRIAL BASIC AMINO ACIDS TRANSPORTER-RELATED"/>
    <property type="match status" value="1"/>
</dbReference>
<evidence type="ECO:0000256" key="2">
    <source>
        <dbReference type="ARBA" id="ARBA00006375"/>
    </source>
</evidence>
<dbReference type="EMBL" id="CAJNOR010005173">
    <property type="protein sequence ID" value="CAF1549442.1"/>
    <property type="molecule type" value="Genomic_DNA"/>
</dbReference>
<dbReference type="InterPro" id="IPR018108">
    <property type="entry name" value="MCP_transmembrane"/>
</dbReference>
<dbReference type="InterPro" id="IPR023395">
    <property type="entry name" value="MCP_dom_sf"/>
</dbReference>
<dbReference type="GO" id="GO:0022857">
    <property type="term" value="F:transmembrane transporter activity"/>
    <property type="evidence" value="ECO:0007669"/>
    <property type="project" value="TreeGrafter"/>
</dbReference>
<evidence type="ECO:0000256" key="1">
    <source>
        <dbReference type="ARBA" id="ARBA00004225"/>
    </source>
</evidence>
<evidence type="ECO:0000256" key="5">
    <source>
        <dbReference type="ARBA" id="ARBA00022737"/>
    </source>
</evidence>
<keyword evidence="4 9" id="KW-0812">Transmembrane</keyword>
<dbReference type="OrthoDB" id="193856at2759"/>
<accession>A0A815BEY9</accession>
<feature type="repeat" description="Solcar" evidence="9">
    <location>
        <begin position="97"/>
        <end position="188"/>
    </location>
</feature>
<dbReference type="Proteomes" id="UP000663852">
    <property type="component" value="Unassembled WGS sequence"/>
</dbReference>
<evidence type="ECO:0000313" key="14">
    <source>
        <dbReference type="Proteomes" id="UP000663852"/>
    </source>
</evidence>
<keyword evidence="5" id="KW-0677">Repeat</keyword>
<sequence>MKKNPFLNDLLAGCVCGVTSVAISHPIETLLIQKRINSPGVYRNFFHSFQLIYKRQGIINGFYRGNLNLPLISPALITSIQFFLYGQLTRYFVQNENDIKQYMLCGALTGLGLSLIETPICFIFAQIHGNLNRRHTHTFNFYLKDCVKYIYKNNGGVRGFYHGFGSTLINSMTTSMFYFGGYEYIKKHLYEIHYRIFPFQKQEKHLRTDILLSGAFGGLCAYSICYPLDRIRLEIQADDVRPGHRKYSSYFDCIKQIYEQDHSIKKFYRGFFPGILKAIPINAACFLAYEEVYRLLE</sequence>
<dbReference type="GO" id="GO:0031966">
    <property type="term" value="C:mitochondrial membrane"/>
    <property type="evidence" value="ECO:0007669"/>
    <property type="project" value="UniProtKB-SubCell"/>
</dbReference>
<evidence type="ECO:0000313" key="11">
    <source>
        <dbReference type="EMBL" id="CAF1269448.1"/>
    </source>
</evidence>
<evidence type="ECO:0000256" key="4">
    <source>
        <dbReference type="ARBA" id="ARBA00022692"/>
    </source>
</evidence>
<dbReference type="Pfam" id="PF00153">
    <property type="entry name" value="Mito_carr"/>
    <property type="match status" value="3"/>
</dbReference>
<evidence type="ECO:0000256" key="6">
    <source>
        <dbReference type="ARBA" id="ARBA00022989"/>
    </source>
</evidence>
<evidence type="ECO:0000256" key="7">
    <source>
        <dbReference type="ARBA" id="ARBA00023128"/>
    </source>
</evidence>
<evidence type="ECO:0000256" key="3">
    <source>
        <dbReference type="ARBA" id="ARBA00022448"/>
    </source>
</evidence>
<organism evidence="11 14">
    <name type="scientific">Adineta ricciae</name>
    <name type="common">Rotifer</name>
    <dbReference type="NCBI Taxonomy" id="249248"/>
    <lineage>
        <taxon>Eukaryota</taxon>
        <taxon>Metazoa</taxon>
        <taxon>Spiralia</taxon>
        <taxon>Gnathifera</taxon>
        <taxon>Rotifera</taxon>
        <taxon>Eurotatoria</taxon>
        <taxon>Bdelloidea</taxon>
        <taxon>Adinetida</taxon>
        <taxon>Adinetidae</taxon>
        <taxon>Adineta</taxon>
    </lineage>
</organism>
<evidence type="ECO:0000256" key="9">
    <source>
        <dbReference type="PROSITE-ProRule" id="PRU00282"/>
    </source>
</evidence>
<evidence type="ECO:0000313" key="13">
    <source>
        <dbReference type="Proteomes" id="UP000663828"/>
    </source>
</evidence>
<dbReference type="Gene3D" id="1.50.40.10">
    <property type="entry name" value="Mitochondrial carrier domain"/>
    <property type="match status" value="2"/>
</dbReference>
<feature type="repeat" description="Solcar" evidence="9">
    <location>
        <begin position="208"/>
        <end position="295"/>
    </location>
</feature>
<reference evidence="11" key="1">
    <citation type="submission" date="2021-02" db="EMBL/GenBank/DDBJ databases">
        <authorList>
            <person name="Nowell W R."/>
        </authorList>
    </citation>
    <scope>NUCLEOTIDE SEQUENCE</scope>
</reference>
<dbReference type="EMBL" id="CAJNOJ010000192">
    <property type="protein sequence ID" value="CAF1269448.1"/>
    <property type="molecule type" value="Genomic_DNA"/>
</dbReference>
<gene>
    <name evidence="11" type="ORF">EDS130_LOCUS28949</name>
    <name evidence="12" type="ORF">XAT740_LOCUS42777</name>
</gene>
<comment type="caution">
    <text evidence="11">The sequence shown here is derived from an EMBL/GenBank/DDBJ whole genome shotgun (WGS) entry which is preliminary data.</text>
</comment>
<dbReference type="AlphaFoldDB" id="A0A815BEY9"/>
<dbReference type="SUPFAM" id="SSF103506">
    <property type="entry name" value="Mitochondrial carrier"/>
    <property type="match status" value="1"/>
</dbReference>
<dbReference type="PROSITE" id="PS50920">
    <property type="entry name" value="SOLCAR"/>
    <property type="match status" value="3"/>
</dbReference>
<proteinExistence type="inferred from homology"/>
<keyword evidence="7" id="KW-0496">Mitochondrion</keyword>
<dbReference type="InterPro" id="IPR050567">
    <property type="entry name" value="Mitochondrial_Carrier"/>
</dbReference>
<keyword evidence="6" id="KW-1133">Transmembrane helix</keyword>
<evidence type="ECO:0000256" key="10">
    <source>
        <dbReference type="RuleBase" id="RU000488"/>
    </source>
</evidence>
<keyword evidence="13" id="KW-1185">Reference proteome</keyword>
<evidence type="ECO:0000256" key="8">
    <source>
        <dbReference type="ARBA" id="ARBA00023136"/>
    </source>
</evidence>
<name>A0A815BEY9_ADIRI</name>
<evidence type="ECO:0000313" key="12">
    <source>
        <dbReference type="EMBL" id="CAF1549442.1"/>
    </source>
</evidence>
<evidence type="ECO:0008006" key="15">
    <source>
        <dbReference type="Google" id="ProtNLM"/>
    </source>
</evidence>
<keyword evidence="8 9" id="KW-0472">Membrane</keyword>
<feature type="repeat" description="Solcar" evidence="9">
    <location>
        <begin position="4"/>
        <end position="91"/>
    </location>
</feature>
<dbReference type="Proteomes" id="UP000663828">
    <property type="component" value="Unassembled WGS sequence"/>
</dbReference>
<keyword evidence="3 10" id="KW-0813">Transport</keyword>
<protein>
    <recommendedName>
        <fullName evidence="15">Carrier protein</fullName>
    </recommendedName>
</protein>
<comment type="subcellular location">
    <subcellularLocation>
        <location evidence="1">Mitochondrion membrane</location>
        <topology evidence="1">Multi-pass membrane protein</topology>
    </subcellularLocation>
</comment>